<dbReference type="PANTHER" id="PTHR35335:SF1">
    <property type="entry name" value="UPF0716 PROTEIN FXSA"/>
    <property type="match status" value="1"/>
</dbReference>
<dbReference type="PANTHER" id="PTHR35335">
    <property type="entry name" value="UPF0716 PROTEIN FXSA"/>
    <property type="match status" value="1"/>
</dbReference>
<evidence type="ECO:0000256" key="1">
    <source>
        <dbReference type="SAM" id="Phobius"/>
    </source>
</evidence>
<evidence type="ECO:0000313" key="2">
    <source>
        <dbReference type="EMBL" id="GLI40112.1"/>
    </source>
</evidence>
<feature type="transmembrane region" description="Helical" evidence="1">
    <location>
        <begin position="97"/>
        <end position="116"/>
    </location>
</feature>
<dbReference type="GO" id="GO:0016020">
    <property type="term" value="C:membrane"/>
    <property type="evidence" value="ECO:0007669"/>
    <property type="project" value="InterPro"/>
</dbReference>
<dbReference type="Pfam" id="PF04186">
    <property type="entry name" value="FxsA"/>
    <property type="match status" value="1"/>
</dbReference>
<evidence type="ECO:0000313" key="3">
    <source>
        <dbReference type="Proteomes" id="UP001144352"/>
    </source>
</evidence>
<dbReference type="Proteomes" id="UP001144352">
    <property type="component" value="Unassembled WGS sequence"/>
</dbReference>
<gene>
    <name evidence="2" type="primary">fxsA</name>
    <name evidence="2" type="ORF">GHYDROH2_36130</name>
</gene>
<dbReference type="RefSeq" id="WP_214184926.1">
    <property type="nucleotide sequence ID" value="NZ_BSDS01000002.1"/>
</dbReference>
<organism evidence="2 3">
    <name type="scientific">Geobacter hydrogenophilus</name>
    <dbReference type="NCBI Taxonomy" id="40983"/>
    <lineage>
        <taxon>Bacteria</taxon>
        <taxon>Pseudomonadati</taxon>
        <taxon>Thermodesulfobacteriota</taxon>
        <taxon>Desulfuromonadia</taxon>
        <taxon>Geobacterales</taxon>
        <taxon>Geobacteraceae</taxon>
        <taxon>Geobacter</taxon>
    </lineage>
</organism>
<keyword evidence="1" id="KW-0472">Membrane</keyword>
<dbReference type="EMBL" id="BSDS01000002">
    <property type="protein sequence ID" value="GLI40112.1"/>
    <property type="molecule type" value="Genomic_DNA"/>
</dbReference>
<keyword evidence="1" id="KW-1133">Transmembrane helix</keyword>
<feature type="transmembrane region" description="Helical" evidence="1">
    <location>
        <begin position="67"/>
        <end position="91"/>
    </location>
</feature>
<keyword evidence="1" id="KW-0812">Transmembrane</keyword>
<name>A0A9W6G4D4_9BACT</name>
<sequence>MLFRLFLIFSVVPVIELYLLIRVGRIIGALPTVALLLLISFAGAWLVRHQGFAILRTIQSEMAAGRLPAASLLDGAVVLVGGILLLTPGFFSDFLGLFFLIPATRGIIKQFLGLWLQKKLAGGQVIIRRH</sequence>
<keyword evidence="3" id="KW-1185">Reference proteome</keyword>
<comment type="caution">
    <text evidence="2">The sequence shown here is derived from an EMBL/GenBank/DDBJ whole genome shotgun (WGS) entry which is preliminary data.</text>
</comment>
<dbReference type="InterPro" id="IPR007313">
    <property type="entry name" value="FxsA"/>
</dbReference>
<dbReference type="AlphaFoldDB" id="A0A9W6G4D4"/>
<feature type="transmembrane region" description="Helical" evidence="1">
    <location>
        <begin position="5"/>
        <end position="21"/>
    </location>
</feature>
<protein>
    <submittedName>
        <fullName evidence="2">Membrane protein FxsA</fullName>
    </submittedName>
</protein>
<accession>A0A9W6G4D4</accession>
<feature type="transmembrane region" description="Helical" evidence="1">
    <location>
        <begin position="27"/>
        <end position="47"/>
    </location>
</feature>
<proteinExistence type="predicted"/>
<reference evidence="2" key="1">
    <citation type="submission" date="2022-12" db="EMBL/GenBank/DDBJ databases">
        <title>Reference genome sequencing for broad-spectrum identification of bacterial and archaeal isolates by mass spectrometry.</title>
        <authorList>
            <person name="Sekiguchi Y."/>
            <person name="Tourlousse D.M."/>
        </authorList>
    </citation>
    <scope>NUCLEOTIDE SEQUENCE</scope>
    <source>
        <strain evidence="2">H2</strain>
    </source>
</reference>
<dbReference type="NCBIfam" id="NF008528">
    <property type="entry name" value="PRK11463.1-2"/>
    <property type="match status" value="1"/>
</dbReference>